<comment type="caution">
    <text evidence="5">The sequence shown here is derived from an EMBL/GenBank/DDBJ whole genome shotgun (WGS) entry which is preliminary data.</text>
</comment>
<dbReference type="Gene3D" id="1.10.10.10">
    <property type="entry name" value="Winged helix-like DNA-binding domain superfamily/Winged helix DNA-binding domain"/>
    <property type="match status" value="1"/>
</dbReference>
<keyword evidence="1" id="KW-0805">Transcription regulation</keyword>
<dbReference type="InterPro" id="IPR036390">
    <property type="entry name" value="WH_DNA-bd_sf"/>
</dbReference>
<keyword evidence="2 5" id="KW-0238">DNA-binding</keyword>
<dbReference type="Pfam" id="PF01047">
    <property type="entry name" value="MarR"/>
    <property type="match status" value="1"/>
</dbReference>
<dbReference type="GO" id="GO:0003677">
    <property type="term" value="F:DNA binding"/>
    <property type="evidence" value="ECO:0007669"/>
    <property type="project" value="UniProtKB-KW"/>
</dbReference>
<gene>
    <name evidence="5" type="ORF">CLV30_101290</name>
</gene>
<sequence length="157" mass="17470">MSMDEPTPAGSSVDESIQTLLLLMPRVVGRIKRLAVPDELRSLALGPRHLSLLAYLLFHGPMGVNELAGRLEVASTTVSLMVGELSRSGVVERREDENDRRRTIVSIADAHHAAVDAWLSKGFTAWRTALEPLTPAERRMFITTFETYEQELARQDS</sequence>
<evidence type="ECO:0000256" key="2">
    <source>
        <dbReference type="ARBA" id="ARBA00023125"/>
    </source>
</evidence>
<evidence type="ECO:0000256" key="3">
    <source>
        <dbReference type="ARBA" id="ARBA00023163"/>
    </source>
</evidence>
<dbReference type="Proteomes" id="UP000243528">
    <property type="component" value="Unassembled WGS sequence"/>
</dbReference>
<dbReference type="PROSITE" id="PS50995">
    <property type="entry name" value="HTH_MARR_2"/>
    <property type="match status" value="1"/>
</dbReference>
<evidence type="ECO:0000313" key="5">
    <source>
        <dbReference type="EMBL" id="PSL08319.1"/>
    </source>
</evidence>
<dbReference type="RefSeq" id="WP_420841941.1">
    <property type="nucleotide sequence ID" value="NZ_ML142897.1"/>
</dbReference>
<evidence type="ECO:0000259" key="4">
    <source>
        <dbReference type="PROSITE" id="PS50995"/>
    </source>
</evidence>
<dbReference type="PANTHER" id="PTHR42756">
    <property type="entry name" value="TRANSCRIPTIONAL REGULATOR, MARR"/>
    <property type="match status" value="1"/>
</dbReference>
<dbReference type="PANTHER" id="PTHR42756:SF1">
    <property type="entry name" value="TRANSCRIPTIONAL REPRESSOR OF EMRAB OPERON"/>
    <property type="match status" value="1"/>
</dbReference>
<keyword evidence="6" id="KW-1185">Reference proteome</keyword>
<dbReference type="EMBL" id="PYGE01000001">
    <property type="protein sequence ID" value="PSL08319.1"/>
    <property type="molecule type" value="Genomic_DNA"/>
</dbReference>
<dbReference type="InterPro" id="IPR036388">
    <property type="entry name" value="WH-like_DNA-bd_sf"/>
</dbReference>
<dbReference type="SMART" id="SM00347">
    <property type="entry name" value="HTH_MARR"/>
    <property type="match status" value="1"/>
</dbReference>
<keyword evidence="3" id="KW-0804">Transcription</keyword>
<feature type="domain" description="HTH marR-type" evidence="4">
    <location>
        <begin position="17"/>
        <end position="150"/>
    </location>
</feature>
<reference evidence="5 6" key="1">
    <citation type="submission" date="2018-03" db="EMBL/GenBank/DDBJ databases">
        <title>Genomic Encyclopedia of Archaeal and Bacterial Type Strains, Phase II (KMG-II): from individual species to whole genera.</title>
        <authorList>
            <person name="Goeker M."/>
        </authorList>
    </citation>
    <scope>NUCLEOTIDE SEQUENCE [LARGE SCALE GENOMIC DNA]</scope>
    <source>
        <strain evidence="5 6">DSM 45211</strain>
    </source>
</reference>
<dbReference type="GO" id="GO:0003700">
    <property type="term" value="F:DNA-binding transcription factor activity"/>
    <property type="evidence" value="ECO:0007669"/>
    <property type="project" value="InterPro"/>
</dbReference>
<dbReference type="InterPro" id="IPR000835">
    <property type="entry name" value="HTH_MarR-typ"/>
</dbReference>
<dbReference type="SUPFAM" id="SSF46785">
    <property type="entry name" value="Winged helix' DNA-binding domain"/>
    <property type="match status" value="1"/>
</dbReference>
<evidence type="ECO:0000313" key="6">
    <source>
        <dbReference type="Proteomes" id="UP000243528"/>
    </source>
</evidence>
<evidence type="ECO:0000256" key="1">
    <source>
        <dbReference type="ARBA" id="ARBA00023015"/>
    </source>
</evidence>
<dbReference type="AlphaFoldDB" id="A0A2P8EFT1"/>
<protein>
    <submittedName>
        <fullName evidence="5">DNA-binding MarR family transcriptional regulator</fullName>
    </submittedName>
</protein>
<name>A0A2P8EFT1_9ACTN</name>
<accession>A0A2P8EFT1</accession>
<proteinExistence type="predicted"/>
<organism evidence="5 6">
    <name type="scientific">Haloactinopolyspora alba</name>
    <dbReference type="NCBI Taxonomy" id="648780"/>
    <lineage>
        <taxon>Bacteria</taxon>
        <taxon>Bacillati</taxon>
        <taxon>Actinomycetota</taxon>
        <taxon>Actinomycetes</taxon>
        <taxon>Jiangellales</taxon>
        <taxon>Jiangellaceae</taxon>
        <taxon>Haloactinopolyspora</taxon>
    </lineage>
</organism>